<dbReference type="AlphaFoldDB" id="A0A834VFM9"/>
<dbReference type="InterPro" id="IPR029033">
    <property type="entry name" value="His_PPase_superfam"/>
</dbReference>
<dbReference type="CDD" id="cd07061">
    <property type="entry name" value="HP_HAP_like"/>
    <property type="match status" value="1"/>
</dbReference>
<evidence type="ECO:0000313" key="9">
    <source>
        <dbReference type="EnsemblMetazoa" id="KAF7491908.1"/>
    </source>
</evidence>
<reference evidence="9" key="3">
    <citation type="submission" date="2022-06" db="UniProtKB">
        <authorList>
            <consortium name="EnsemblMetazoa"/>
        </authorList>
    </citation>
    <scope>IDENTIFICATION</scope>
</reference>
<dbReference type="Pfam" id="PF00328">
    <property type="entry name" value="His_Phos_2"/>
    <property type="match status" value="1"/>
</dbReference>
<evidence type="ECO:0000256" key="6">
    <source>
        <dbReference type="ARBA" id="ARBA00023157"/>
    </source>
</evidence>
<evidence type="ECO:0000256" key="4">
    <source>
        <dbReference type="ARBA" id="ARBA00022729"/>
    </source>
</evidence>
<comment type="similarity">
    <text evidence="2">Belongs to the histidine acid phosphatase family.</text>
</comment>
<sequence length="303" mass="35456">MFFLNKKLNLLRYFLTKIIKQYAAIVNKNSLSDVRIFQALILNDSKMEKIIVYFLKLIVLMAINFGNCMNNSSFSTSSSSSSSSPLDHVVIVIRHGDRAPLISFPFDRTKMDELWPMGYGHLTAEGKRRMYRLGSFLRRRYHRRLPGKLLTPRDVYIRSSAIERCLESSELIAASLCPPQGVWIWNTNLGEQWQPLPIHSVPKYRDGLLNPASHCVRADKLSEQILFSSTVRKYWQEQKDFIQNVTNSLDQSLRNHREVRDLYDNLLILKHHGKRLPQWARNPTVYNRLKSIFHHRFDSIIPR</sequence>
<comment type="catalytic activity">
    <reaction evidence="1">
        <text>a phosphate monoester + H2O = an alcohol + phosphate</text>
        <dbReference type="Rhea" id="RHEA:15017"/>
        <dbReference type="ChEBI" id="CHEBI:15377"/>
        <dbReference type="ChEBI" id="CHEBI:30879"/>
        <dbReference type="ChEBI" id="CHEBI:43474"/>
        <dbReference type="ChEBI" id="CHEBI:67140"/>
        <dbReference type="EC" id="3.1.3.2"/>
    </reaction>
</comment>
<dbReference type="Gene3D" id="3.40.50.1240">
    <property type="entry name" value="Phosphoglycerate mutase-like"/>
    <property type="match status" value="1"/>
</dbReference>
<keyword evidence="5" id="KW-0378">Hydrolase</keyword>
<proteinExistence type="inferred from homology"/>
<evidence type="ECO:0000256" key="1">
    <source>
        <dbReference type="ARBA" id="ARBA00000032"/>
    </source>
</evidence>
<evidence type="ECO:0000256" key="2">
    <source>
        <dbReference type="ARBA" id="ARBA00005375"/>
    </source>
</evidence>
<accession>A0A834VFM9</accession>
<dbReference type="EnsemblMetazoa" id="SSS_1894s_mrna">
    <property type="protein sequence ID" value="KAF7491908.1"/>
    <property type="gene ID" value="SSS_1894"/>
</dbReference>
<keyword evidence="6" id="KW-1015">Disulfide bond</keyword>
<keyword evidence="7" id="KW-0325">Glycoprotein</keyword>
<evidence type="ECO:0000313" key="8">
    <source>
        <dbReference type="EMBL" id="KAF7491908.1"/>
    </source>
</evidence>
<keyword evidence="10" id="KW-1185">Reference proteome</keyword>
<keyword evidence="4" id="KW-0732">Signal</keyword>
<dbReference type="GO" id="GO:0003993">
    <property type="term" value="F:acid phosphatase activity"/>
    <property type="evidence" value="ECO:0007669"/>
    <property type="project" value="UniProtKB-EC"/>
</dbReference>
<gene>
    <name evidence="8" type="ORF">SSS_1894</name>
</gene>
<evidence type="ECO:0000256" key="5">
    <source>
        <dbReference type="ARBA" id="ARBA00022801"/>
    </source>
</evidence>
<dbReference type="EMBL" id="WVUK01000058">
    <property type="protein sequence ID" value="KAF7491908.1"/>
    <property type="molecule type" value="Genomic_DNA"/>
</dbReference>
<dbReference type="InterPro" id="IPR000560">
    <property type="entry name" value="His_Pase_clade-2"/>
</dbReference>
<dbReference type="InterPro" id="IPR033379">
    <property type="entry name" value="Acid_Pase_AS"/>
</dbReference>
<dbReference type="SUPFAM" id="SSF53254">
    <property type="entry name" value="Phosphoglycerate mutase-like"/>
    <property type="match status" value="1"/>
</dbReference>
<dbReference type="EC" id="3.1.3.2" evidence="3"/>
<dbReference type="InterPro" id="IPR050645">
    <property type="entry name" value="Histidine_acid_phosphatase"/>
</dbReference>
<dbReference type="PANTHER" id="PTHR11567">
    <property type="entry name" value="ACID PHOSPHATASE-RELATED"/>
    <property type="match status" value="1"/>
</dbReference>
<protein>
    <recommendedName>
        <fullName evidence="3">acid phosphatase</fullName>
        <ecNumber evidence="3">3.1.3.2</ecNumber>
    </recommendedName>
</protein>
<dbReference type="OrthoDB" id="5821688at2759"/>
<dbReference type="PANTHER" id="PTHR11567:SF211">
    <property type="entry name" value="PROSTATIC ACID PHOSPHATASE"/>
    <property type="match status" value="1"/>
</dbReference>
<evidence type="ECO:0000256" key="3">
    <source>
        <dbReference type="ARBA" id="ARBA00012646"/>
    </source>
</evidence>
<organism evidence="8">
    <name type="scientific">Sarcoptes scabiei</name>
    <name type="common">Itch mite</name>
    <name type="synonym">Acarus scabiei</name>
    <dbReference type="NCBI Taxonomy" id="52283"/>
    <lineage>
        <taxon>Eukaryota</taxon>
        <taxon>Metazoa</taxon>
        <taxon>Ecdysozoa</taxon>
        <taxon>Arthropoda</taxon>
        <taxon>Chelicerata</taxon>
        <taxon>Arachnida</taxon>
        <taxon>Acari</taxon>
        <taxon>Acariformes</taxon>
        <taxon>Sarcoptiformes</taxon>
        <taxon>Astigmata</taxon>
        <taxon>Psoroptidia</taxon>
        <taxon>Sarcoptoidea</taxon>
        <taxon>Sarcoptidae</taxon>
        <taxon>Sarcoptinae</taxon>
        <taxon>Sarcoptes</taxon>
    </lineage>
</organism>
<reference evidence="10" key="1">
    <citation type="journal article" date="2020" name="PLoS Negl. Trop. Dis.">
        <title>High-quality nuclear genome for Sarcoptes scabiei-A critical resource for a neglected parasite.</title>
        <authorList>
            <person name="Korhonen P.K."/>
            <person name="Gasser R.B."/>
            <person name="Ma G."/>
            <person name="Wang T."/>
            <person name="Stroehlein A.J."/>
            <person name="Young N.D."/>
            <person name="Ang C.S."/>
            <person name="Fernando D.D."/>
            <person name="Lu H.C."/>
            <person name="Taylor S."/>
            <person name="Reynolds S.L."/>
            <person name="Mofiz E."/>
            <person name="Najaraj S.H."/>
            <person name="Gowda H."/>
            <person name="Madugundu A."/>
            <person name="Renuse S."/>
            <person name="Holt D."/>
            <person name="Pandey A."/>
            <person name="Papenfuss A.T."/>
            <person name="Fischer K."/>
        </authorList>
    </citation>
    <scope>NUCLEOTIDE SEQUENCE [LARGE SCALE GENOMIC DNA]</scope>
</reference>
<dbReference type="PROSITE" id="PS00616">
    <property type="entry name" value="HIS_ACID_PHOSPHAT_1"/>
    <property type="match status" value="1"/>
</dbReference>
<reference evidence="8" key="2">
    <citation type="submission" date="2020-01" db="EMBL/GenBank/DDBJ databases">
        <authorList>
            <person name="Korhonen P.K.K."/>
            <person name="Guangxu M.G."/>
            <person name="Wang T.W."/>
            <person name="Stroehlein A.J.S."/>
            <person name="Young N.D."/>
            <person name="Ang C.-S.A."/>
            <person name="Fernando D.W.F."/>
            <person name="Lu H.L."/>
            <person name="Taylor S.T."/>
            <person name="Ehtesham M.E.M."/>
            <person name="Najaraj S.H.N."/>
            <person name="Harsha G.H.G."/>
            <person name="Madugundu A.M."/>
            <person name="Renuse S.R."/>
            <person name="Holt D.H."/>
            <person name="Pandey A.P."/>
            <person name="Papenfuss A.P."/>
            <person name="Gasser R.B.G."/>
            <person name="Fischer K.F."/>
        </authorList>
    </citation>
    <scope>NUCLEOTIDE SEQUENCE</scope>
    <source>
        <strain evidence="8">SSS_KF_BRIS2020</strain>
    </source>
</reference>
<dbReference type="Proteomes" id="UP000070412">
    <property type="component" value="Unassembled WGS sequence"/>
</dbReference>
<evidence type="ECO:0000313" key="10">
    <source>
        <dbReference type="Proteomes" id="UP000070412"/>
    </source>
</evidence>
<name>A0A834VFM9_SARSC</name>
<evidence type="ECO:0000256" key="7">
    <source>
        <dbReference type="ARBA" id="ARBA00023180"/>
    </source>
</evidence>